<name>A0A9Q3JUV3_9BASI</name>
<evidence type="ECO:0000313" key="2">
    <source>
        <dbReference type="Proteomes" id="UP000765509"/>
    </source>
</evidence>
<proteinExistence type="predicted"/>
<evidence type="ECO:0000313" key="1">
    <source>
        <dbReference type="EMBL" id="MBW0567925.1"/>
    </source>
</evidence>
<keyword evidence="2" id="KW-1185">Reference proteome</keyword>
<dbReference type="EMBL" id="AVOT02081685">
    <property type="protein sequence ID" value="MBW0567925.1"/>
    <property type="molecule type" value="Genomic_DNA"/>
</dbReference>
<evidence type="ECO:0008006" key="3">
    <source>
        <dbReference type="Google" id="ProtNLM"/>
    </source>
</evidence>
<gene>
    <name evidence="1" type="ORF">O181_107640</name>
</gene>
<reference evidence="1" key="1">
    <citation type="submission" date="2021-03" db="EMBL/GenBank/DDBJ databases">
        <title>Draft genome sequence of rust myrtle Austropuccinia psidii MF-1, a brazilian biotype.</title>
        <authorList>
            <person name="Quecine M.C."/>
            <person name="Pachon D.M.R."/>
            <person name="Bonatelli M.L."/>
            <person name="Correr F.H."/>
            <person name="Franceschini L.M."/>
            <person name="Leite T.F."/>
            <person name="Margarido G.R.A."/>
            <person name="Almeida C.A."/>
            <person name="Ferrarezi J.A."/>
            <person name="Labate C.A."/>
        </authorList>
    </citation>
    <scope>NUCLEOTIDE SEQUENCE</scope>
    <source>
        <strain evidence="1">MF-1</strain>
    </source>
</reference>
<organism evidence="1 2">
    <name type="scientific">Austropuccinia psidii MF-1</name>
    <dbReference type="NCBI Taxonomy" id="1389203"/>
    <lineage>
        <taxon>Eukaryota</taxon>
        <taxon>Fungi</taxon>
        <taxon>Dikarya</taxon>
        <taxon>Basidiomycota</taxon>
        <taxon>Pucciniomycotina</taxon>
        <taxon>Pucciniomycetes</taxon>
        <taxon>Pucciniales</taxon>
        <taxon>Sphaerophragmiaceae</taxon>
        <taxon>Austropuccinia</taxon>
    </lineage>
</organism>
<comment type="caution">
    <text evidence="1">The sequence shown here is derived from an EMBL/GenBank/DDBJ whole genome shotgun (WGS) entry which is preliminary data.</text>
</comment>
<sequence>MMIQIQEPESPWEIAQIDWVAALPPAGGRSLNACQVLDARYRKGPMLLPFNKDNTAIDTAIVLLNRVTSHTGLFQNIISDRDLKFT</sequence>
<dbReference type="Proteomes" id="UP000765509">
    <property type="component" value="Unassembled WGS sequence"/>
</dbReference>
<dbReference type="AlphaFoldDB" id="A0A9Q3JUV3"/>
<accession>A0A9Q3JUV3</accession>
<protein>
    <recommendedName>
        <fullName evidence="3">Integrase catalytic domain-containing protein</fullName>
    </recommendedName>
</protein>